<dbReference type="InterPro" id="IPR001753">
    <property type="entry name" value="Enoyl-CoA_hydra/iso"/>
</dbReference>
<evidence type="ECO:0000256" key="2">
    <source>
        <dbReference type="ARBA" id="ARBA00005254"/>
    </source>
</evidence>
<gene>
    <name evidence="7" type="primary">echA8_2</name>
    <name evidence="7" type="ORF">TRP8649_02563</name>
</gene>
<dbReference type="Proteomes" id="UP000225972">
    <property type="component" value="Unassembled WGS sequence"/>
</dbReference>
<keyword evidence="8" id="KW-1185">Reference proteome</keyword>
<evidence type="ECO:0000256" key="3">
    <source>
        <dbReference type="ARBA" id="ARBA00022832"/>
    </source>
</evidence>
<organism evidence="7 8">
    <name type="scientific">Pelagimonas phthalicica</name>
    <dbReference type="NCBI Taxonomy" id="1037362"/>
    <lineage>
        <taxon>Bacteria</taxon>
        <taxon>Pseudomonadati</taxon>
        <taxon>Pseudomonadota</taxon>
        <taxon>Alphaproteobacteria</taxon>
        <taxon>Rhodobacterales</taxon>
        <taxon>Roseobacteraceae</taxon>
        <taxon>Pelagimonas</taxon>
    </lineage>
</organism>
<dbReference type="GO" id="GO:0004300">
    <property type="term" value="F:enoyl-CoA hydratase activity"/>
    <property type="evidence" value="ECO:0007669"/>
    <property type="project" value="UniProtKB-EC"/>
</dbReference>
<dbReference type="Gene3D" id="3.90.226.10">
    <property type="entry name" value="2-enoyl-CoA Hydratase, Chain A, domain 1"/>
    <property type="match status" value="1"/>
</dbReference>
<evidence type="ECO:0000313" key="7">
    <source>
        <dbReference type="EMBL" id="SMX28443.1"/>
    </source>
</evidence>
<evidence type="ECO:0000256" key="1">
    <source>
        <dbReference type="ARBA" id="ARBA00005005"/>
    </source>
</evidence>
<dbReference type="UniPathway" id="UPA00659"/>
<evidence type="ECO:0000256" key="5">
    <source>
        <dbReference type="ARBA" id="ARBA00023235"/>
    </source>
</evidence>
<dbReference type="GO" id="GO:0016853">
    <property type="term" value="F:isomerase activity"/>
    <property type="evidence" value="ECO:0007669"/>
    <property type="project" value="UniProtKB-KW"/>
</dbReference>
<dbReference type="OrthoDB" id="9781757at2"/>
<sequence length="264" mass="28998">MTETVLLKRNDHVAEVWLNRPEKHNAVDLSVFEGLARIGEEIKADPSIRAVVLAGTGDNFCSGIDTGFFTGAMNPAKLVEQIKTFPDGEVANMFQKPGYVWQEIEVPVIAALQGVTYGAGTQIALGADIRFAAPNTRMSVMEIKWGLIPDMSITQTLPRLVRMDVAKELVFTGRIVEAEECAQLGLVTRVVDDPLAEARALADVIAGKNPDAIRRDKQLLNDCWLGDAETTLRREAELQAEVIGQPNQLEAIFAQMQKRAPVFK</sequence>
<comment type="similarity">
    <text evidence="2 6">Belongs to the enoyl-CoA hydratase/isomerase family.</text>
</comment>
<dbReference type="GO" id="GO:0006635">
    <property type="term" value="P:fatty acid beta-oxidation"/>
    <property type="evidence" value="ECO:0007669"/>
    <property type="project" value="UniProtKB-UniPathway"/>
</dbReference>
<dbReference type="EMBL" id="FXXP01000002">
    <property type="protein sequence ID" value="SMX28443.1"/>
    <property type="molecule type" value="Genomic_DNA"/>
</dbReference>
<dbReference type="AlphaFoldDB" id="A0A238JDH8"/>
<dbReference type="PANTHER" id="PTHR43149">
    <property type="entry name" value="ENOYL-COA HYDRATASE"/>
    <property type="match status" value="1"/>
</dbReference>
<protein>
    <submittedName>
        <fullName evidence="7">Putative enoyl-CoA hydratase echA8</fullName>
        <ecNumber evidence="7">4.2.1.17</ecNumber>
    </submittedName>
</protein>
<dbReference type="RefSeq" id="WP_099245780.1">
    <property type="nucleotide sequence ID" value="NZ_FXXP01000002.1"/>
</dbReference>
<dbReference type="Pfam" id="PF00378">
    <property type="entry name" value="ECH_1"/>
    <property type="match status" value="1"/>
</dbReference>
<dbReference type="PANTHER" id="PTHR43149:SF1">
    <property type="entry name" value="DELTA(3,5)-DELTA(2,4)-DIENOYL-COA ISOMERASE, MITOCHONDRIAL"/>
    <property type="match status" value="1"/>
</dbReference>
<dbReference type="Gene3D" id="1.10.12.10">
    <property type="entry name" value="Lyase 2-enoyl-coa Hydratase, Chain A, domain 2"/>
    <property type="match status" value="1"/>
</dbReference>
<proteinExistence type="inferred from homology"/>
<dbReference type="InterPro" id="IPR014748">
    <property type="entry name" value="Enoyl-CoA_hydra_C"/>
</dbReference>
<dbReference type="InterPro" id="IPR018376">
    <property type="entry name" value="Enoyl-CoA_hyd/isom_CS"/>
</dbReference>
<reference evidence="8" key="1">
    <citation type="submission" date="2017-05" db="EMBL/GenBank/DDBJ databases">
        <authorList>
            <person name="Rodrigo-Torres L."/>
            <person name="Arahal R. D."/>
            <person name="Lucena T."/>
        </authorList>
    </citation>
    <scope>NUCLEOTIDE SEQUENCE [LARGE SCALE GENOMIC DNA]</scope>
    <source>
        <strain evidence="8">CECT 8649</strain>
    </source>
</reference>
<evidence type="ECO:0000313" key="8">
    <source>
        <dbReference type="Proteomes" id="UP000225972"/>
    </source>
</evidence>
<accession>A0A238JDH8</accession>
<dbReference type="CDD" id="cd06558">
    <property type="entry name" value="crotonase-like"/>
    <property type="match status" value="1"/>
</dbReference>
<name>A0A238JDH8_9RHOB</name>
<dbReference type="InterPro" id="IPR045002">
    <property type="entry name" value="Ech1-like"/>
</dbReference>
<keyword evidence="4" id="KW-0443">Lipid metabolism</keyword>
<dbReference type="NCBIfam" id="NF005699">
    <property type="entry name" value="PRK07509.1"/>
    <property type="match status" value="1"/>
</dbReference>
<dbReference type="InterPro" id="IPR029045">
    <property type="entry name" value="ClpP/crotonase-like_dom_sf"/>
</dbReference>
<dbReference type="PROSITE" id="PS00166">
    <property type="entry name" value="ENOYL_COA_HYDRATASE"/>
    <property type="match status" value="1"/>
</dbReference>
<dbReference type="SUPFAM" id="SSF52096">
    <property type="entry name" value="ClpP/crotonase"/>
    <property type="match status" value="1"/>
</dbReference>
<keyword evidence="5" id="KW-0413">Isomerase</keyword>
<keyword evidence="7" id="KW-0456">Lyase</keyword>
<evidence type="ECO:0000256" key="6">
    <source>
        <dbReference type="RuleBase" id="RU003707"/>
    </source>
</evidence>
<dbReference type="EC" id="4.2.1.17" evidence="7"/>
<keyword evidence="3" id="KW-0276">Fatty acid metabolism</keyword>
<evidence type="ECO:0000256" key="4">
    <source>
        <dbReference type="ARBA" id="ARBA00023098"/>
    </source>
</evidence>
<comment type="pathway">
    <text evidence="1">Lipid metabolism; fatty acid beta-oxidation.</text>
</comment>